<dbReference type="Gene3D" id="1.10.220.30">
    <property type="match status" value="3"/>
</dbReference>
<dbReference type="Pfam" id="PF14842">
    <property type="entry name" value="FliG_N"/>
    <property type="match status" value="1"/>
</dbReference>
<keyword evidence="5" id="KW-1003">Cell membrane</keyword>
<evidence type="ECO:0000259" key="11">
    <source>
        <dbReference type="Pfam" id="PF01706"/>
    </source>
</evidence>
<dbReference type="Pfam" id="PF14841">
    <property type="entry name" value="FliG_M"/>
    <property type="match status" value="1"/>
</dbReference>
<organism evidence="14">
    <name type="scientific">hydrothermal vent metagenome</name>
    <dbReference type="NCBI Taxonomy" id="652676"/>
    <lineage>
        <taxon>unclassified sequences</taxon>
        <taxon>metagenomes</taxon>
        <taxon>ecological metagenomes</taxon>
    </lineage>
</organism>
<accession>A0A3B0TKB4</accession>
<feature type="domain" description="Flagellar motor switch protein FliG C-terminal" evidence="11">
    <location>
        <begin position="245"/>
        <end position="354"/>
    </location>
</feature>
<dbReference type="InterPro" id="IPR000090">
    <property type="entry name" value="Flg_Motor_Flig"/>
</dbReference>
<feature type="region of interest" description="Disordered" evidence="10">
    <location>
        <begin position="1"/>
        <end position="28"/>
    </location>
</feature>
<dbReference type="InterPro" id="IPR032779">
    <property type="entry name" value="FliG_M"/>
</dbReference>
<dbReference type="PANTHER" id="PTHR30534:SF0">
    <property type="entry name" value="FLAGELLAR MOTOR SWITCH PROTEIN FLIG"/>
    <property type="match status" value="1"/>
</dbReference>
<dbReference type="InterPro" id="IPR028263">
    <property type="entry name" value="FliG_N"/>
</dbReference>
<protein>
    <recommendedName>
        <fullName evidence="4">Flagellar motor switch protein FliG</fullName>
    </recommendedName>
</protein>
<evidence type="ECO:0000256" key="9">
    <source>
        <dbReference type="ARBA" id="ARBA00023143"/>
    </source>
</evidence>
<dbReference type="GO" id="GO:0005886">
    <property type="term" value="C:plasma membrane"/>
    <property type="evidence" value="ECO:0007669"/>
    <property type="project" value="UniProtKB-SubCell"/>
</dbReference>
<keyword evidence="6" id="KW-0145">Chemotaxis</keyword>
<comment type="subcellular location">
    <subcellularLocation>
        <location evidence="1">Bacterial flagellum basal body</location>
    </subcellularLocation>
    <subcellularLocation>
        <location evidence="2">Cell membrane</location>
        <topology evidence="2">Peripheral membrane protein</topology>
        <orientation evidence="2">Cytoplasmic side</orientation>
    </subcellularLocation>
</comment>
<evidence type="ECO:0000256" key="6">
    <source>
        <dbReference type="ARBA" id="ARBA00022500"/>
    </source>
</evidence>
<dbReference type="EMBL" id="UOEH01000585">
    <property type="protein sequence ID" value="VAW07486.1"/>
    <property type="molecule type" value="Genomic_DNA"/>
</dbReference>
<evidence type="ECO:0000256" key="7">
    <source>
        <dbReference type="ARBA" id="ARBA00022779"/>
    </source>
</evidence>
<evidence type="ECO:0000256" key="8">
    <source>
        <dbReference type="ARBA" id="ARBA00023136"/>
    </source>
</evidence>
<evidence type="ECO:0000256" key="2">
    <source>
        <dbReference type="ARBA" id="ARBA00004413"/>
    </source>
</evidence>
<feature type="domain" description="Flagellar motor switch protein FliG middle" evidence="12">
    <location>
        <begin position="143"/>
        <end position="210"/>
    </location>
</feature>
<evidence type="ECO:0000256" key="4">
    <source>
        <dbReference type="ARBA" id="ARBA00021870"/>
    </source>
</evidence>
<dbReference type="InterPro" id="IPR023087">
    <property type="entry name" value="Flg_Motor_Flig_C"/>
</dbReference>
<evidence type="ECO:0000256" key="1">
    <source>
        <dbReference type="ARBA" id="ARBA00004117"/>
    </source>
</evidence>
<dbReference type="PANTHER" id="PTHR30534">
    <property type="entry name" value="FLAGELLAR MOTOR SWITCH PROTEIN FLIG"/>
    <property type="match status" value="1"/>
</dbReference>
<dbReference type="GO" id="GO:0009425">
    <property type="term" value="C:bacterial-type flagellum basal body"/>
    <property type="evidence" value="ECO:0007669"/>
    <property type="project" value="UniProtKB-SubCell"/>
</dbReference>
<feature type="domain" description="Flagellar motor switch protein FliG N-terminal" evidence="13">
    <location>
        <begin position="30"/>
        <end position="132"/>
    </location>
</feature>
<dbReference type="SUPFAM" id="SSF48029">
    <property type="entry name" value="FliG"/>
    <property type="match status" value="2"/>
</dbReference>
<evidence type="ECO:0000256" key="5">
    <source>
        <dbReference type="ARBA" id="ARBA00022475"/>
    </source>
</evidence>
<proteinExistence type="inferred from homology"/>
<sequence length="375" mass="40452">MTTSGAQRNSGLPVPMRTARESKGNTKLSLTPPQKAALVIAALGPSAAGPIIERISDDHLRAFTRAYAHLQSVPKAALQGVVVEFVSQLSIEKDEITGGIENTRELLGQFFDEDGIARLMDGLDEPGGETVWKKLEQASDEDFAEYLSSQKPQLVAVVLSKLGAEQASRILDQFETDVAGKVILCLSKPLDVKESTLQILSDTIERNFLSPMKATTGKSHDPGDMIGAMMNNIMSDKREELLAFISKSAPDILQSVKKSMLTFSDIAVRVPPKAIPMAIKEVELDDLLQAVKYGKENAPAASEFILGNISQRMAAQYQEQMEELKPITPKEAEAAQSSFMAVIRALAAAGEIDLIEPLSEEEQAEAAAAAEADDA</sequence>
<name>A0A3B0TKB4_9ZZZZ</name>
<keyword evidence="8" id="KW-0472">Membrane</keyword>
<keyword evidence="9" id="KW-0975">Bacterial flagellum</keyword>
<dbReference type="AlphaFoldDB" id="A0A3B0TKB4"/>
<comment type="similarity">
    <text evidence="3">Belongs to the FliG family.</text>
</comment>
<dbReference type="GO" id="GO:0006935">
    <property type="term" value="P:chemotaxis"/>
    <property type="evidence" value="ECO:0007669"/>
    <property type="project" value="UniProtKB-KW"/>
</dbReference>
<evidence type="ECO:0000256" key="3">
    <source>
        <dbReference type="ARBA" id="ARBA00010299"/>
    </source>
</evidence>
<dbReference type="GO" id="GO:0071973">
    <property type="term" value="P:bacterial-type flagellum-dependent cell motility"/>
    <property type="evidence" value="ECO:0007669"/>
    <property type="project" value="InterPro"/>
</dbReference>
<evidence type="ECO:0000259" key="12">
    <source>
        <dbReference type="Pfam" id="PF14841"/>
    </source>
</evidence>
<feature type="compositionally biased region" description="Polar residues" evidence="10">
    <location>
        <begin position="1"/>
        <end position="10"/>
    </location>
</feature>
<dbReference type="GO" id="GO:0003774">
    <property type="term" value="F:cytoskeletal motor activity"/>
    <property type="evidence" value="ECO:0007669"/>
    <property type="project" value="InterPro"/>
</dbReference>
<evidence type="ECO:0000259" key="13">
    <source>
        <dbReference type="Pfam" id="PF14842"/>
    </source>
</evidence>
<reference evidence="14" key="1">
    <citation type="submission" date="2018-06" db="EMBL/GenBank/DDBJ databases">
        <authorList>
            <person name="Zhirakovskaya E."/>
        </authorList>
    </citation>
    <scope>NUCLEOTIDE SEQUENCE</scope>
</reference>
<dbReference type="Pfam" id="PF01706">
    <property type="entry name" value="FliG_C"/>
    <property type="match status" value="1"/>
</dbReference>
<evidence type="ECO:0000313" key="14">
    <source>
        <dbReference type="EMBL" id="VAW07486.1"/>
    </source>
</evidence>
<dbReference type="PRINTS" id="PR00954">
    <property type="entry name" value="FLGMOTORFLIG"/>
</dbReference>
<keyword evidence="7" id="KW-0283">Flagellar rotation</keyword>
<gene>
    <name evidence="14" type="ORF">MNBD_ALPHA05-2215</name>
</gene>
<dbReference type="InterPro" id="IPR011002">
    <property type="entry name" value="FliG_a-hlx"/>
</dbReference>
<evidence type="ECO:0000256" key="10">
    <source>
        <dbReference type="SAM" id="MobiDB-lite"/>
    </source>
</evidence>